<organism evidence="2 3">
    <name type="scientific">Phytohabitans maris</name>
    <dbReference type="NCBI Taxonomy" id="3071409"/>
    <lineage>
        <taxon>Bacteria</taxon>
        <taxon>Bacillati</taxon>
        <taxon>Actinomycetota</taxon>
        <taxon>Actinomycetes</taxon>
        <taxon>Micromonosporales</taxon>
        <taxon>Micromonosporaceae</taxon>
    </lineage>
</organism>
<evidence type="ECO:0000259" key="1">
    <source>
        <dbReference type="Pfam" id="PF13649"/>
    </source>
</evidence>
<accession>A0ABU0ZSF8</accession>
<dbReference type="RefSeq" id="WP_308717199.1">
    <property type="nucleotide sequence ID" value="NZ_JAVHUY010000049.1"/>
</dbReference>
<dbReference type="InterPro" id="IPR041698">
    <property type="entry name" value="Methyltransf_25"/>
</dbReference>
<feature type="domain" description="Methyltransferase" evidence="1">
    <location>
        <begin position="41"/>
        <end position="136"/>
    </location>
</feature>
<dbReference type="GO" id="GO:0032259">
    <property type="term" value="P:methylation"/>
    <property type="evidence" value="ECO:0007669"/>
    <property type="project" value="UniProtKB-KW"/>
</dbReference>
<sequence length="239" mass="25368">MADPYAQSGEFVDVLSREAWLALRPPVVTALSRARPERGPIADIGAGTGLGTMVVAATLPTAEVVAVEPSPILRAALLTRLAGDDLARRVTVQAADIAGMVLPDRLGGVLAVNMIGHLAPDQRRAFWADLRPRLAPDAPLIVNVQPPPTPVTVPETPFTSVPVGRRTYQGSGAARPAGPESVIWTMRYRVLAEDGAVERDLVVDYHWYVLSVRELLDELGAAGYTAAVIDMDVLAATPA</sequence>
<keyword evidence="3" id="KW-1185">Reference proteome</keyword>
<dbReference type="SUPFAM" id="SSF53335">
    <property type="entry name" value="S-adenosyl-L-methionine-dependent methyltransferases"/>
    <property type="match status" value="1"/>
</dbReference>
<dbReference type="GO" id="GO:0008168">
    <property type="term" value="F:methyltransferase activity"/>
    <property type="evidence" value="ECO:0007669"/>
    <property type="project" value="UniProtKB-KW"/>
</dbReference>
<keyword evidence="2" id="KW-0808">Transferase</keyword>
<dbReference type="Pfam" id="PF13649">
    <property type="entry name" value="Methyltransf_25"/>
    <property type="match status" value="1"/>
</dbReference>
<dbReference type="EMBL" id="JAVHUY010000049">
    <property type="protein sequence ID" value="MDQ7909942.1"/>
    <property type="molecule type" value="Genomic_DNA"/>
</dbReference>
<dbReference type="Proteomes" id="UP001230908">
    <property type="component" value="Unassembled WGS sequence"/>
</dbReference>
<name>A0ABU0ZSF8_9ACTN</name>
<dbReference type="InterPro" id="IPR029063">
    <property type="entry name" value="SAM-dependent_MTases_sf"/>
</dbReference>
<proteinExistence type="predicted"/>
<evidence type="ECO:0000313" key="3">
    <source>
        <dbReference type="Proteomes" id="UP001230908"/>
    </source>
</evidence>
<keyword evidence="2" id="KW-0489">Methyltransferase</keyword>
<comment type="caution">
    <text evidence="2">The sequence shown here is derived from an EMBL/GenBank/DDBJ whole genome shotgun (WGS) entry which is preliminary data.</text>
</comment>
<gene>
    <name evidence="2" type="ORF">RB614_36135</name>
</gene>
<protein>
    <submittedName>
        <fullName evidence="2">Class I SAM-dependent methyltransferase</fullName>
        <ecNumber evidence="2">2.1.-.-</ecNumber>
    </submittedName>
</protein>
<dbReference type="EC" id="2.1.-.-" evidence="2"/>
<dbReference type="Gene3D" id="3.40.50.150">
    <property type="entry name" value="Vaccinia Virus protein VP39"/>
    <property type="match status" value="1"/>
</dbReference>
<reference evidence="2 3" key="1">
    <citation type="submission" date="2023-08" db="EMBL/GenBank/DDBJ databases">
        <title>Phytohabitans sansha sp. nov., isolated from marine sediment.</title>
        <authorList>
            <person name="Zhao Y."/>
            <person name="Yi K."/>
        </authorList>
    </citation>
    <scope>NUCLEOTIDE SEQUENCE [LARGE SCALE GENOMIC DNA]</scope>
    <source>
        <strain evidence="2 3">ZYX-F-186</strain>
    </source>
</reference>
<evidence type="ECO:0000313" key="2">
    <source>
        <dbReference type="EMBL" id="MDQ7909942.1"/>
    </source>
</evidence>